<keyword evidence="2" id="KW-1185">Reference proteome</keyword>
<proteinExistence type="predicted"/>
<name>A0ABN2L410_9MICC</name>
<gene>
    <name evidence="1" type="ORF">GCM10009767_35370</name>
</gene>
<evidence type="ECO:0000313" key="2">
    <source>
        <dbReference type="Proteomes" id="UP001501204"/>
    </source>
</evidence>
<organism evidence="1 2">
    <name type="scientific">Kocuria aegyptia</name>
    <dbReference type="NCBI Taxonomy" id="330943"/>
    <lineage>
        <taxon>Bacteria</taxon>
        <taxon>Bacillati</taxon>
        <taxon>Actinomycetota</taxon>
        <taxon>Actinomycetes</taxon>
        <taxon>Micrococcales</taxon>
        <taxon>Micrococcaceae</taxon>
        <taxon>Kocuria</taxon>
    </lineage>
</organism>
<accession>A0ABN2L410</accession>
<sequence>MDAVVEAEAVCEETHPFPLASVLLRLPNAARCVLVRHGDPQRLVTHRCISPHRWTSAEDTTSRAAAALMGQVSSPPADSGRTTEGWACCARGDPLNQR</sequence>
<comment type="caution">
    <text evidence="1">The sequence shown here is derived from an EMBL/GenBank/DDBJ whole genome shotgun (WGS) entry which is preliminary data.</text>
</comment>
<protein>
    <submittedName>
        <fullName evidence="1">Uncharacterized protein</fullName>
    </submittedName>
</protein>
<dbReference type="Proteomes" id="UP001501204">
    <property type="component" value="Unassembled WGS sequence"/>
</dbReference>
<dbReference type="EMBL" id="BAAAOA010000046">
    <property type="protein sequence ID" value="GAA1774311.1"/>
    <property type="molecule type" value="Genomic_DNA"/>
</dbReference>
<reference evidence="1 2" key="1">
    <citation type="journal article" date="2019" name="Int. J. Syst. Evol. Microbiol.">
        <title>The Global Catalogue of Microorganisms (GCM) 10K type strain sequencing project: providing services to taxonomists for standard genome sequencing and annotation.</title>
        <authorList>
            <consortium name="The Broad Institute Genomics Platform"/>
            <consortium name="The Broad Institute Genome Sequencing Center for Infectious Disease"/>
            <person name="Wu L."/>
            <person name="Ma J."/>
        </authorList>
    </citation>
    <scope>NUCLEOTIDE SEQUENCE [LARGE SCALE GENOMIC DNA]</scope>
    <source>
        <strain evidence="1 2">JCM 14735</strain>
    </source>
</reference>
<evidence type="ECO:0000313" key="1">
    <source>
        <dbReference type="EMBL" id="GAA1774311.1"/>
    </source>
</evidence>